<dbReference type="HOGENOM" id="CLU_3103666_0_0_10"/>
<evidence type="ECO:0000313" key="1">
    <source>
        <dbReference type="EMBL" id="AFC23260.1"/>
    </source>
</evidence>
<dbReference type="STRING" id="984262.SGRA_0521"/>
<reference evidence="1 2" key="1">
    <citation type="journal article" date="2012" name="Stand. Genomic Sci.">
        <title>Complete genome sequencing and analysis of Saprospira grandis str. Lewin, a predatory marine bacterium.</title>
        <authorList>
            <person name="Saw J.H."/>
            <person name="Yuryev A."/>
            <person name="Kanbe M."/>
            <person name="Hou S."/>
            <person name="Young A.G."/>
            <person name="Aizawa S."/>
            <person name="Alam M."/>
        </authorList>
    </citation>
    <scope>NUCLEOTIDE SEQUENCE [LARGE SCALE GENOMIC DNA]</scope>
    <source>
        <strain evidence="1 2">Lewin</strain>
    </source>
</reference>
<dbReference type="AlphaFoldDB" id="H6L9T2"/>
<organism evidence="1 2">
    <name type="scientific">Saprospira grandis (strain Lewin)</name>
    <dbReference type="NCBI Taxonomy" id="984262"/>
    <lineage>
        <taxon>Bacteria</taxon>
        <taxon>Pseudomonadati</taxon>
        <taxon>Bacteroidota</taxon>
        <taxon>Saprospiria</taxon>
        <taxon>Saprospirales</taxon>
        <taxon>Saprospiraceae</taxon>
        <taxon>Saprospira</taxon>
    </lineage>
</organism>
<gene>
    <name evidence="1" type="ordered locus">SGRA_0521</name>
</gene>
<name>H6L9T2_SAPGL</name>
<accession>H6L9T2</accession>
<keyword evidence="2" id="KW-1185">Reference proteome</keyword>
<proteinExistence type="predicted"/>
<dbReference type="EMBL" id="CP002831">
    <property type="protein sequence ID" value="AFC23260.1"/>
    <property type="molecule type" value="Genomic_DNA"/>
</dbReference>
<dbReference type="KEGG" id="sgn:SGRA_0521"/>
<protein>
    <submittedName>
        <fullName evidence="1">Uncharacterized protein</fullName>
    </submittedName>
</protein>
<sequence>MGNLSLPFACYLLEAQFSFLLPTHRKKIWLGRHKKALCPFNFFAKPIFSLN</sequence>
<evidence type="ECO:0000313" key="2">
    <source>
        <dbReference type="Proteomes" id="UP000007519"/>
    </source>
</evidence>
<dbReference type="Proteomes" id="UP000007519">
    <property type="component" value="Chromosome"/>
</dbReference>